<comment type="similarity">
    <text evidence="1">Belongs to the Mg-chelatase subunits D/I family.</text>
</comment>
<accession>A0A6B0YU58</accession>
<organism evidence="4">
    <name type="scientific">Caldilineaceae bacterium SB0664_bin_27</name>
    <dbReference type="NCBI Taxonomy" id="2605260"/>
    <lineage>
        <taxon>Bacteria</taxon>
        <taxon>Bacillati</taxon>
        <taxon>Chloroflexota</taxon>
        <taxon>Caldilineae</taxon>
        <taxon>Caldilineales</taxon>
        <taxon>Caldilineaceae</taxon>
    </lineage>
</organism>
<evidence type="ECO:0000313" key="4">
    <source>
        <dbReference type="EMBL" id="MXY94147.1"/>
    </source>
</evidence>
<comment type="caution">
    <text evidence="4">The sequence shown here is derived from an EMBL/GenBank/DDBJ whole genome shotgun (WGS) entry which is preliminary data.</text>
</comment>
<dbReference type="InterPro" id="IPR041702">
    <property type="entry name" value="BchD/ChlD_VWA"/>
</dbReference>
<gene>
    <name evidence="4" type="ORF">F4Y42_11960</name>
</gene>
<dbReference type="InterPro" id="IPR002035">
    <property type="entry name" value="VWF_A"/>
</dbReference>
<name>A0A6B0YU58_9CHLR</name>
<dbReference type="PROSITE" id="PS50234">
    <property type="entry name" value="VWFA"/>
    <property type="match status" value="1"/>
</dbReference>
<feature type="region of interest" description="Disordered" evidence="2">
    <location>
        <begin position="1"/>
        <end position="21"/>
    </location>
</feature>
<dbReference type="SMART" id="SM00327">
    <property type="entry name" value="VWA"/>
    <property type="match status" value="1"/>
</dbReference>
<dbReference type="Pfam" id="PF13519">
    <property type="entry name" value="VWA_2"/>
    <property type="match status" value="1"/>
</dbReference>
<protein>
    <submittedName>
        <fullName evidence="4">VWA domain-containing protein</fullName>
    </submittedName>
</protein>
<dbReference type="AlphaFoldDB" id="A0A6B0YU58"/>
<dbReference type="InterPro" id="IPR036465">
    <property type="entry name" value="vWFA_dom_sf"/>
</dbReference>
<evidence type="ECO:0000259" key="3">
    <source>
        <dbReference type="PROSITE" id="PS50234"/>
    </source>
</evidence>
<dbReference type="SUPFAM" id="SSF53300">
    <property type="entry name" value="vWA-like"/>
    <property type="match status" value="1"/>
</dbReference>
<dbReference type="PANTHER" id="PTHR35023:SF1">
    <property type="entry name" value="MG-PROTOPORPHYRIN IX CHELATASE"/>
    <property type="match status" value="1"/>
</dbReference>
<feature type="domain" description="VWFA" evidence="3">
    <location>
        <begin position="79"/>
        <end position="260"/>
    </location>
</feature>
<dbReference type="InterPro" id="IPR052989">
    <property type="entry name" value="Mg-chelatase_DI-like"/>
</dbReference>
<reference evidence="4" key="1">
    <citation type="submission" date="2019-09" db="EMBL/GenBank/DDBJ databases">
        <title>Characterisation of the sponge microbiome using genome-centric metagenomics.</title>
        <authorList>
            <person name="Engelberts J.P."/>
            <person name="Robbins S.J."/>
            <person name="De Goeij J.M."/>
            <person name="Aranda M."/>
            <person name="Bell S.C."/>
            <person name="Webster N.S."/>
        </authorList>
    </citation>
    <scope>NUCLEOTIDE SEQUENCE</scope>
    <source>
        <strain evidence="4">SB0664_bin_27</strain>
    </source>
</reference>
<feature type="compositionally biased region" description="Basic residues" evidence="2">
    <location>
        <begin position="8"/>
        <end position="21"/>
    </location>
</feature>
<dbReference type="CDD" id="cd01451">
    <property type="entry name" value="vWA_Magnesium_chelatase"/>
    <property type="match status" value="1"/>
</dbReference>
<sequence length="262" mass="29254">MTREKSGKRSYSRTDRKRGRYIKARPAHDKVDDVAFDATLRNAAPHQKERRESGESDLALQLRMSDLQRKIRVRRTGNLILFVVDASWSMAASERMEATKGAIFSLLVEAYQRRDQVGLVVFQRDKARVVLPPTNSVELAERALQDLPVGGKTPLSSGLLATWQVVENAQRRDPELRPLVMLLTDGAGNVSMTGMPAQEEAMKMASLFDSEDVRTIVINMEHMAFDRGLAQALAEQMGGVCYNLPDLRADTLLNTVKREIGG</sequence>
<dbReference type="EMBL" id="VXRG01000100">
    <property type="protein sequence ID" value="MXY94147.1"/>
    <property type="molecule type" value="Genomic_DNA"/>
</dbReference>
<evidence type="ECO:0000256" key="2">
    <source>
        <dbReference type="SAM" id="MobiDB-lite"/>
    </source>
</evidence>
<evidence type="ECO:0000256" key="1">
    <source>
        <dbReference type="ARBA" id="ARBA00005799"/>
    </source>
</evidence>
<dbReference type="PANTHER" id="PTHR35023">
    <property type="entry name" value="CHELATASE-RELATED"/>
    <property type="match status" value="1"/>
</dbReference>
<dbReference type="Gene3D" id="3.40.50.410">
    <property type="entry name" value="von Willebrand factor, type A domain"/>
    <property type="match status" value="1"/>
</dbReference>
<proteinExistence type="inferred from homology"/>